<evidence type="ECO:0000313" key="1">
    <source>
        <dbReference type="EMBL" id="OOF72371.1"/>
    </source>
</evidence>
<protein>
    <submittedName>
        <fullName evidence="1">Terminase</fullName>
    </submittedName>
</protein>
<keyword evidence="2" id="KW-1185">Reference proteome</keyword>
<dbReference type="RefSeq" id="WP_059366215.1">
    <property type="nucleotide sequence ID" value="NZ_BBXJ01000001.1"/>
</dbReference>
<name>A0A9X8W0R5_9PAST</name>
<dbReference type="AlphaFoldDB" id="A0A9X8W0R5"/>
<dbReference type="Proteomes" id="UP000188998">
    <property type="component" value="Unassembled WGS sequence"/>
</dbReference>
<accession>A0A9X8W0R5</accession>
<proteinExistence type="predicted"/>
<sequence length="181" mass="20668">MLDVKGKSTSKGRGQPTKYKPEYVIQVEKLCLLGATDRDIADFFEVAESTINNWKIEYPEFLESIKKGKLLADANVANSLYKRALGYEAPDIDIRVIENKIVETPLIKHYPPDPTSAIFWLKNRQPDKWRDKQIQEVSGVDGSAVQIEVKKEIDLSVYSDDELRLLRKLKHKQSEFGVSEA</sequence>
<dbReference type="EMBL" id="MLAB01000019">
    <property type="protein sequence ID" value="OOF72371.1"/>
    <property type="molecule type" value="Genomic_DNA"/>
</dbReference>
<organism evidence="1 2">
    <name type="scientific">Rodentibacter caecimuris</name>
    <dbReference type="NCBI Taxonomy" id="1796644"/>
    <lineage>
        <taxon>Bacteria</taxon>
        <taxon>Pseudomonadati</taxon>
        <taxon>Pseudomonadota</taxon>
        <taxon>Gammaproteobacteria</taxon>
        <taxon>Pasteurellales</taxon>
        <taxon>Pasteurellaceae</taxon>
        <taxon>Rodentibacter</taxon>
    </lineage>
</organism>
<gene>
    <name evidence="1" type="ORF">BKG90_04575</name>
</gene>
<reference evidence="1 2" key="1">
    <citation type="submission" date="2016-10" db="EMBL/GenBank/DDBJ databases">
        <title>Rodentibacter gen. nov. and new species.</title>
        <authorList>
            <person name="Christensen H."/>
        </authorList>
    </citation>
    <scope>NUCLEOTIDE SEQUENCE [LARGE SCALE GENOMIC DNA]</scope>
    <source>
        <strain evidence="1 2">199137021</strain>
    </source>
</reference>
<comment type="caution">
    <text evidence="1">The sequence shown here is derived from an EMBL/GenBank/DDBJ whole genome shotgun (WGS) entry which is preliminary data.</text>
</comment>
<evidence type="ECO:0000313" key="2">
    <source>
        <dbReference type="Proteomes" id="UP000188998"/>
    </source>
</evidence>